<dbReference type="PANTHER" id="PTHR21367">
    <property type="entry name" value="ARGININE-TRNA-PROTEIN TRANSFERASE 1"/>
    <property type="match status" value="1"/>
</dbReference>
<dbReference type="EMBL" id="JACNJZ010000210">
    <property type="protein sequence ID" value="MBC8319011.1"/>
    <property type="molecule type" value="Genomic_DNA"/>
</dbReference>
<dbReference type="SUPFAM" id="SSF55729">
    <property type="entry name" value="Acyl-CoA N-acyltransferases (Nat)"/>
    <property type="match status" value="1"/>
</dbReference>
<reference evidence="7 8" key="1">
    <citation type="submission" date="2020-08" db="EMBL/GenBank/DDBJ databases">
        <title>Bridging the membrane lipid divide: bacteria of the FCB group superphylum have the potential to synthesize archaeal ether lipids.</title>
        <authorList>
            <person name="Villanueva L."/>
            <person name="Von Meijenfeldt F.A.B."/>
            <person name="Westbye A.B."/>
            <person name="Yadav S."/>
            <person name="Hopmans E.C."/>
            <person name="Dutilh B.E."/>
            <person name="Sinninghe Damste J.S."/>
        </authorList>
    </citation>
    <scope>NUCLEOTIDE SEQUENCE [LARGE SCALE GENOMIC DNA]</scope>
    <source>
        <strain evidence="7">NIOZ-UU47</strain>
    </source>
</reference>
<dbReference type="GO" id="GO:0071596">
    <property type="term" value="P:ubiquitin-dependent protein catabolic process via the N-end rule pathway"/>
    <property type="evidence" value="ECO:0007669"/>
    <property type="project" value="InterPro"/>
</dbReference>
<comment type="subcellular location">
    <subcellularLocation>
        <location evidence="4">Cytoplasm</location>
    </subcellularLocation>
</comment>
<sequence length="247" mass="28391">MSARKFHAQQNVSIEEYLKYFYDIPAECPYGMAETAVYRQQQFGGLPDSVLGSFLAAGFRRNGNTLYTMNCPGCRKCTPIRVIPSEFNSNRNQKRVWKRNSDIVVTLGPLTITEEKLALCGEFLGERFPGRGNSSVDYYGTFFASSITNTLEIEYRLNGRLVGVGIIDIGESWINAVYFYFDPAESRRSPGTYNILYLIELCRKYDLGYLYLGYCIHEIQAMEYKANFRPHYLLVDGEWVQVTRNKK</sequence>
<dbReference type="HAMAP" id="MF_00689">
    <property type="entry name" value="Bpt"/>
    <property type="match status" value="1"/>
</dbReference>
<organism evidence="7 8">
    <name type="scientific">Candidatus Desulfobia pelagia</name>
    <dbReference type="NCBI Taxonomy" id="2841692"/>
    <lineage>
        <taxon>Bacteria</taxon>
        <taxon>Pseudomonadati</taxon>
        <taxon>Thermodesulfobacteriota</taxon>
        <taxon>Desulfobulbia</taxon>
        <taxon>Desulfobulbales</taxon>
        <taxon>Desulfobulbaceae</taxon>
        <taxon>Candidatus Desulfobia</taxon>
    </lineage>
</organism>
<dbReference type="Pfam" id="PF04377">
    <property type="entry name" value="ATE_C"/>
    <property type="match status" value="1"/>
</dbReference>
<accession>A0A8J6TDN2</accession>
<protein>
    <recommendedName>
        <fullName evidence="4">Aspartate/glutamate leucyltransferase</fullName>
        <ecNumber evidence="4">2.3.2.29</ecNumber>
    </recommendedName>
</protein>
<comment type="similarity">
    <text evidence="4">Belongs to the R-transferase family. Bpt subfamily.</text>
</comment>
<comment type="function">
    <text evidence="4">Functions in the N-end rule pathway of protein degradation where it conjugates Leu from its aminoacyl-tRNA to the N-termini of proteins containing an N-terminal aspartate or glutamate.</text>
</comment>
<dbReference type="GO" id="GO:0005737">
    <property type="term" value="C:cytoplasm"/>
    <property type="evidence" value="ECO:0007669"/>
    <property type="project" value="UniProtKB-SubCell"/>
</dbReference>
<dbReference type="InterPro" id="IPR007471">
    <property type="entry name" value="N-end_Aminoacyl_Trfase_N"/>
</dbReference>
<comment type="catalytic activity">
    <reaction evidence="4">
        <text>N-terminal L-aspartyl-[protein] + L-leucyl-tRNA(Leu) = N-terminal L-leucyl-L-aspartyl-[protein] + tRNA(Leu) + H(+)</text>
        <dbReference type="Rhea" id="RHEA:50420"/>
        <dbReference type="Rhea" id="RHEA-COMP:9613"/>
        <dbReference type="Rhea" id="RHEA-COMP:9622"/>
        <dbReference type="Rhea" id="RHEA-COMP:12669"/>
        <dbReference type="Rhea" id="RHEA-COMP:12674"/>
        <dbReference type="ChEBI" id="CHEBI:15378"/>
        <dbReference type="ChEBI" id="CHEBI:64720"/>
        <dbReference type="ChEBI" id="CHEBI:78442"/>
        <dbReference type="ChEBI" id="CHEBI:78494"/>
        <dbReference type="ChEBI" id="CHEBI:133042"/>
        <dbReference type="EC" id="2.3.2.29"/>
    </reaction>
</comment>
<dbReference type="InterPro" id="IPR007472">
    <property type="entry name" value="N-end_Aminoacyl_Trfase_C"/>
</dbReference>
<evidence type="ECO:0000259" key="6">
    <source>
        <dbReference type="Pfam" id="PF04377"/>
    </source>
</evidence>
<dbReference type="InterPro" id="IPR030700">
    <property type="entry name" value="N-end_Aminoacyl_Trfase"/>
</dbReference>
<comment type="catalytic activity">
    <reaction evidence="4">
        <text>N-terminal L-glutamyl-[protein] + L-leucyl-tRNA(Leu) = N-terminal L-leucyl-L-glutamyl-[protein] + tRNA(Leu) + H(+)</text>
        <dbReference type="Rhea" id="RHEA:50412"/>
        <dbReference type="Rhea" id="RHEA-COMP:9613"/>
        <dbReference type="Rhea" id="RHEA-COMP:9622"/>
        <dbReference type="Rhea" id="RHEA-COMP:12664"/>
        <dbReference type="Rhea" id="RHEA-COMP:12668"/>
        <dbReference type="ChEBI" id="CHEBI:15378"/>
        <dbReference type="ChEBI" id="CHEBI:64721"/>
        <dbReference type="ChEBI" id="CHEBI:78442"/>
        <dbReference type="ChEBI" id="CHEBI:78494"/>
        <dbReference type="ChEBI" id="CHEBI:133041"/>
        <dbReference type="EC" id="2.3.2.29"/>
    </reaction>
</comment>
<dbReference type="AlphaFoldDB" id="A0A8J6TDN2"/>
<dbReference type="PIRSF" id="PIRSF037208">
    <property type="entry name" value="ATE_pro_prd"/>
    <property type="match status" value="1"/>
</dbReference>
<dbReference type="GO" id="GO:0008914">
    <property type="term" value="F:leucyl-tRNA--protein transferase activity"/>
    <property type="evidence" value="ECO:0007669"/>
    <property type="project" value="UniProtKB-UniRule"/>
</dbReference>
<dbReference type="EC" id="2.3.2.29" evidence="4"/>
<dbReference type="InterPro" id="IPR017138">
    <property type="entry name" value="Asp_Glu_LeuTrfase"/>
</dbReference>
<keyword evidence="3 4" id="KW-0012">Acyltransferase</keyword>
<feature type="domain" description="N-end rule aminoacyl transferase C-terminal" evidence="6">
    <location>
        <begin position="116"/>
        <end position="234"/>
    </location>
</feature>
<dbReference type="GO" id="GO:0004057">
    <property type="term" value="F:arginyl-tRNA--protein transferase activity"/>
    <property type="evidence" value="ECO:0007669"/>
    <property type="project" value="InterPro"/>
</dbReference>
<evidence type="ECO:0000256" key="4">
    <source>
        <dbReference type="HAMAP-Rule" id="MF_00689"/>
    </source>
</evidence>
<dbReference type="Proteomes" id="UP000614424">
    <property type="component" value="Unassembled WGS sequence"/>
</dbReference>
<dbReference type="NCBIfam" id="NF002346">
    <property type="entry name" value="PRK01305.2-3"/>
    <property type="match status" value="1"/>
</dbReference>
<keyword evidence="2 4" id="KW-0808">Transferase</keyword>
<dbReference type="Pfam" id="PF04376">
    <property type="entry name" value="ATE_N"/>
    <property type="match status" value="1"/>
</dbReference>
<evidence type="ECO:0000256" key="3">
    <source>
        <dbReference type="ARBA" id="ARBA00023315"/>
    </source>
</evidence>
<evidence type="ECO:0000256" key="1">
    <source>
        <dbReference type="ARBA" id="ARBA00022490"/>
    </source>
</evidence>
<dbReference type="InterPro" id="IPR016181">
    <property type="entry name" value="Acyl_CoA_acyltransferase"/>
</dbReference>
<evidence type="ECO:0000259" key="5">
    <source>
        <dbReference type="Pfam" id="PF04376"/>
    </source>
</evidence>
<keyword evidence="1 4" id="KW-0963">Cytoplasm</keyword>
<evidence type="ECO:0000313" key="8">
    <source>
        <dbReference type="Proteomes" id="UP000614424"/>
    </source>
</evidence>
<feature type="domain" description="N-end aminoacyl transferase N-terminal" evidence="5">
    <location>
        <begin position="27"/>
        <end position="95"/>
    </location>
</feature>
<proteinExistence type="inferred from homology"/>
<evidence type="ECO:0000256" key="2">
    <source>
        <dbReference type="ARBA" id="ARBA00022679"/>
    </source>
</evidence>
<comment type="caution">
    <text evidence="7">The sequence shown here is derived from an EMBL/GenBank/DDBJ whole genome shotgun (WGS) entry which is preliminary data.</text>
</comment>
<evidence type="ECO:0000313" key="7">
    <source>
        <dbReference type="EMBL" id="MBC8319011.1"/>
    </source>
</evidence>
<dbReference type="PANTHER" id="PTHR21367:SF1">
    <property type="entry name" value="ARGINYL-TRNA--PROTEIN TRANSFERASE 1"/>
    <property type="match status" value="1"/>
</dbReference>
<gene>
    <name evidence="4" type="primary">bpt</name>
    <name evidence="7" type="ORF">H8E41_14025</name>
</gene>
<name>A0A8J6TDN2_9BACT</name>